<dbReference type="GO" id="GO:0005524">
    <property type="term" value="F:ATP binding"/>
    <property type="evidence" value="ECO:0007669"/>
    <property type="project" value="UniProtKB-KW"/>
</dbReference>
<proteinExistence type="inferred from homology"/>
<evidence type="ECO:0000313" key="7">
    <source>
        <dbReference type="Proteomes" id="UP000234271"/>
    </source>
</evidence>
<dbReference type="InterPro" id="IPR003593">
    <property type="entry name" value="AAA+_ATPase"/>
</dbReference>
<dbReference type="InterPro" id="IPR027417">
    <property type="entry name" value="P-loop_NTPase"/>
</dbReference>
<keyword evidence="3" id="KW-0547">Nucleotide-binding</keyword>
<evidence type="ECO:0000256" key="2">
    <source>
        <dbReference type="ARBA" id="ARBA00022448"/>
    </source>
</evidence>
<dbReference type="CDD" id="cd03220">
    <property type="entry name" value="ABC_KpsT_Wzt"/>
    <property type="match status" value="1"/>
</dbReference>
<dbReference type="InterPro" id="IPR003439">
    <property type="entry name" value="ABC_transporter-like_ATP-bd"/>
</dbReference>
<dbReference type="Proteomes" id="UP000234271">
    <property type="component" value="Chromosome"/>
</dbReference>
<accession>A0A2N9YEY9</accession>
<dbReference type="SUPFAM" id="SSF52540">
    <property type="entry name" value="P-loop containing nucleoside triphosphate hydrolases"/>
    <property type="match status" value="1"/>
</dbReference>
<gene>
    <name evidence="6" type="ORF">BLE401_09995</name>
</gene>
<evidence type="ECO:0000313" key="6">
    <source>
        <dbReference type="EMBL" id="AUI68996.1"/>
    </source>
</evidence>
<reference evidence="7" key="1">
    <citation type="submission" date="2016-12" db="EMBL/GenBank/DDBJ databases">
        <title>Complete Genome Sequence of Beggiatoa leptomitiformis D-401.</title>
        <authorList>
            <person name="Fomenkov A."/>
            <person name="Vincze T."/>
            <person name="Grabovich M."/>
            <person name="Anton B.P."/>
            <person name="Dubinina G."/>
            <person name="Orlova M."/>
            <person name="Belousova E."/>
            <person name="Roberts R.J."/>
        </authorList>
    </citation>
    <scope>NUCLEOTIDE SEQUENCE [LARGE SCALE GENOMIC DNA]</scope>
    <source>
        <strain evidence="7">D-401</strain>
    </source>
</reference>
<comment type="similarity">
    <text evidence="1">Belongs to the ABC transporter superfamily.</text>
</comment>
<feature type="domain" description="ABC transporter" evidence="5">
    <location>
        <begin position="10"/>
        <end position="233"/>
    </location>
</feature>
<evidence type="ECO:0000256" key="1">
    <source>
        <dbReference type="ARBA" id="ARBA00005417"/>
    </source>
</evidence>
<dbReference type="GO" id="GO:0016887">
    <property type="term" value="F:ATP hydrolysis activity"/>
    <property type="evidence" value="ECO:0007669"/>
    <property type="project" value="InterPro"/>
</dbReference>
<dbReference type="Pfam" id="PF00005">
    <property type="entry name" value="ABC_tran"/>
    <property type="match status" value="1"/>
</dbReference>
<evidence type="ECO:0000256" key="3">
    <source>
        <dbReference type="ARBA" id="ARBA00022741"/>
    </source>
</evidence>
<dbReference type="InterPro" id="IPR050683">
    <property type="entry name" value="Bact_Polysacc_Export_ATP-bd"/>
</dbReference>
<dbReference type="InterPro" id="IPR017871">
    <property type="entry name" value="ABC_transporter-like_CS"/>
</dbReference>
<dbReference type="PANTHER" id="PTHR46743">
    <property type="entry name" value="TEICHOIC ACIDS EXPORT ATP-BINDING PROTEIN TAGH"/>
    <property type="match status" value="1"/>
</dbReference>
<dbReference type="EMBL" id="CP018889">
    <property type="protein sequence ID" value="AUI68996.1"/>
    <property type="molecule type" value="Genomic_DNA"/>
</dbReference>
<protein>
    <submittedName>
        <fullName evidence="6">ATP-binding cassette domain-containing protein</fullName>
    </submittedName>
</protein>
<evidence type="ECO:0000256" key="4">
    <source>
        <dbReference type="ARBA" id="ARBA00022840"/>
    </source>
</evidence>
<dbReference type="SMART" id="SM00382">
    <property type="entry name" value="AAA"/>
    <property type="match status" value="1"/>
</dbReference>
<keyword evidence="7" id="KW-1185">Reference proteome</keyword>
<organism evidence="6 7">
    <name type="scientific">Beggiatoa leptomitoformis</name>
    <dbReference type="NCBI Taxonomy" id="288004"/>
    <lineage>
        <taxon>Bacteria</taxon>
        <taxon>Pseudomonadati</taxon>
        <taxon>Pseudomonadota</taxon>
        <taxon>Gammaproteobacteria</taxon>
        <taxon>Thiotrichales</taxon>
        <taxon>Thiotrichaceae</taxon>
        <taxon>Beggiatoa</taxon>
    </lineage>
</organism>
<dbReference type="KEGG" id="blep:AL038_14265"/>
<keyword evidence="2" id="KW-0813">Transport</keyword>
<dbReference type="OrthoDB" id="9778870at2"/>
<dbReference type="STRING" id="288004.AL038_14265"/>
<dbReference type="InterPro" id="IPR015860">
    <property type="entry name" value="ABC_transpr_TagH-like"/>
</dbReference>
<dbReference type="GO" id="GO:0016020">
    <property type="term" value="C:membrane"/>
    <property type="evidence" value="ECO:0007669"/>
    <property type="project" value="InterPro"/>
</dbReference>
<name>A0A2N9YEY9_9GAMM</name>
<dbReference type="PANTHER" id="PTHR46743:SF2">
    <property type="entry name" value="TEICHOIC ACIDS EXPORT ATP-BINDING PROTEIN TAGH"/>
    <property type="match status" value="1"/>
</dbReference>
<keyword evidence="4 6" id="KW-0067">ATP-binding</keyword>
<evidence type="ECO:0000259" key="5">
    <source>
        <dbReference type="PROSITE" id="PS50893"/>
    </source>
</evidence>
<dbReference type="AlphaFoldDB" id="A0A2N9YEY9"/>
<dbReference type="RefSeq" id="WP_062153923.1">
    <property type="nucleotide sequence ID" value="NZ_CP012373.2"/>
</dbReference>
<dbReference type="GO" id="GO:0140359">
    <property type="term" value="F:ABC-type transporter activity"/>
    <property type="evidence" value="ECO:0007669"/>
    <property type="project" value="InterPro"/>
</dbReference>
<sequence length="235" mass="26149">MSANNLVLSLRNAGVNYRRKLGVWGEEFWALRDISFDLYQGDTLGIIGRNGAGKSTLLRLIAGIIQPDKGKIICDNSHQIGLLSLQLGFIPYLTGRENAILSGILLGLRKKDIKARMDSIIDFSELGSFIDQPIATYSSGMIARLGFAVAFQADPDVLLIDEILGVGDAEFHQKSTRMMQEKIRSHKAIVFVSHNSQLVQQLCNRVVWIEEGVTRMQGNTAEVLHAYHRFLHLGE</sequence>
<dbReference type="PROSITE" id="PS50893">
    <property type="entry name" value="ABC_TRANSPORTER_2"/>
    <property type="match status" value="1"/>
</dbReference>
<dbReference type="PROSITE" id="PS00211">
    <property type="entry name" value="ABC_TRANSPORTER_1"/>
    <property type="match status" value="1"/>
</dbReference>
<dbReference type="Gene3D" id="3.40.50.300">
    <property type="entry name" value="P-loop containing nucleotide triphosphate hydrolases"/>
    <property type="match status" value="1"/>
</dbReference>